<dbReference type="SUPFAM" id="SSF48452">
    <property type="entry name" value="TPR-like"/>
    <property type="match status" value="1"/>
</dbReference>
<proteinExistence type="predicted"/>
<organism evidence="1">
    <name type="scientific">Candidatus Methanophagaceae archaeon ANME-1 ERB6</name>
    <dbReference type="NCBI Taxonomy" id="2759912"/>
    <lineage>
        <taxon>Archaea</taxon>
        <taxon>Methanobacteriati</taxon>
        <taxon>Methanobacteriota</taxon>
        <taxon>Stenosarchaea group</taxon>
        <taxon>Methanomicrobia</taxon>
        <taxon>Candidatus Methanophagales</taxon>
        <taxon>Candidatus Methanophagaceae</taxon>
    </lineage>
</organism>
<accession>A0A7G9YRU5</accession>
<reference evidence="1" key="1">
    <citation type="submission" date="2020-06" db="EMBL/GenBank/DDBJ databases">
        <title>Unique genomic features of the anaerobic methanotrophic archaea.</title>
        <authorList>
            <person name="Chadwick G.L."/>
            <person name="Skennerton C.T."/>
            <person name="Laso-Perez R."/>
            <person name="Leu A.O."/>
            <person name="Speth D.R."/>
            <person name="Yu H."/>
            <person name="Morgan-Lang C."/>
            <person name="Hatzenpichler R."/>
            <person name="Goudeau D."/>
            <person name="Malmstrom R."/>
            <person name="Brazelton W.J."/>
            <person name="Woyke T."/>
            <person name="Hallam S.J."/>
            <person name="Tyson G.W."/>
            <person name="Wegener G."/>
            <person name="Boetius A."/>
            <person name="Orphan V."/>
        </authorList>
    </citation>
    <scope>NUCLEOTIDE SEQUENCE</scope>
</reference>
<dbReference type="InterPro" id="IPR011990">
    <property type="entry name" value="TPR-like_helical_dom_sf"/>
</dbReference>
<evidence type="ECO:0000313" key="1">
    <source>
        <dbReference type="EMBL" id="QNO50729.1"/>
    </source>
</evidence>
<dbReference type="EMBL" id="MT631449">
    <property type="protein sequence ID" value="QNO50729.1"/>
    <property type="molecule type" value="Genomic_DNA"/>
</dbReference>
<name>A0A7G9YRU5_9EURY</name>
<protein>
    <submittedName>
        <fullName evidence="1">Uncharacterized protein</fullName>
    </submittedName>
</protein>
<dbReference type="Pfam" id="PF13424">
    <property type="entry name" value="TPR_12"/>
    <property type="match status" value="1"/>
</dbReference>
<gene>
    <name evidence="1" type="ORF">EGEIMDOP_00014</name>
</gene>
<dbReference type="AlphaFoldDB" id="A0A7G9YRU5"/>
<dbReference type="Gene3D" id="1.25.40.10">
    <property type="entry name" value="Tetratricopeptide repeat domain"/>
    <property type="match status" value="2"/>
</dbReference>
<sequence length="215" mass="25395">MAKKSLQRYLAKIGKEFDVVLTEENYKDIILKELESPPSLLDYFRDYMEKNEANTLEWGCLMFLFIKADEEKYAPDIEKYYKLLGRYPPNWFTEVGLAELQLRYYGNIFKARDGFLKGLELKPDDAHCHYNLGFVYHLLGVFDKSFGHYEKAVINYQNANKPEEIKARSLHNLAVFKINVEGDYEEAKRLLTEALAVMPRYPEAKRALKQMRWLR</sequence>